<proteinExistence type="predicted"/>
<evidence type="ECO:0000313" key="2">
    <source>
        <dbReference type="EMBL" id="OJD30575.1"/>
    </source>
</evidence>
<dbReference type="EMBL" id="MNUE01000058">
    <property type="protein sequence ID" value="OJD30575.1"/>
    <property type="molecule type" value="Genomic_DNA"/>
</dbReference>
<feature type="region of interest" description="Disordered" evidence="1">
    <location>
        <begin position="1"/>
        <end position="73"/>
    </location>
</feature>
<keyword evidence="3" id="KW-1185">Reference proteome</keyword>
<reference evidence="2 3" key="1">
    <citation type="submission" date="2016-10" db="EMBL/GenBank/DDBJ databases">
        <title>Proteomics and genomics reveal pathogen-plant mechanisms compatible with a hemibiotrophic lifestyle of Diplodia corticola.</title>
        <authorList>
            <person name="Fernandes I."/>
            <person name="De Jonge R."/>
            <person name="Van De Peer Y."/>
            <person name="Devreese B."/>
            <person name="Alves A."/>
            <person name="Esteves A.C."/>
        </authorList>
    </citation>
    <scope>NUCLEOTIDE SEQUENCE [LARGE SCALE GENOMIC DNA]</scope>
    <source>
        <strain evidence="2 3">CBS 112549</strain>
    </source>
</reference>
<dbReference type="GeneID" id="31017847"/>
<accession>A0A1J9RQ42</accession>
<sequence>MASTAADQTLGAPVKREPSPIILSDIPETATAEGGCDNPYRLDDEHRSPQPHGPKDQDQQQPVEPEVQDTPSS</sequence>
<gene>
    <name evidence="2" type="ORF">BKCO1_5800069</name>
</gene>
<comment type="caution">
    <text evidence="2">The sequence shown here is derived from an EMBL/GenBank/DDBJ whole genome shotgun (WGS) entry which is preliminary data.</text>
</comment>
<feature type="compositionally biased region" description="Low complexity" evidence="1">
    <location>
        <begin position="59"/>
        <end position="73"/>
    </location>
</feature>
<evidence type="ECO:0000256" key="1">
    <source>
        <dbReference type="SAM" id="MobiDB-lite"/>
    </source>
</evidence>
<organism evidence="2 3">
    <name type="scientific">Diplodia corticola</name>
    <dbReference type="NCBI Taxonomy" id="236234"/>
    <lineage>
        <taxon>Eukaryota</taxon>
        <taxon>Fungi</taxon>
        <taxon>Dikarya</taxon>
        <taxon>Ascomycota</taxon>
        <taxon>Pezizomycotina</taxon>
        <taxon>Dothideomycetes</taxon>
        <taxon>Dothideomycetes incertae sedis</taxon>
        <taxon>Botryosphaeriales</taxon>
        <taxon>Botryosphaeriaceae</taxon>
        <taxon>Diplodia</taxon>
    </lineage>
</organism>
<evidence type="ECO:0000313" key="3">
    <source>
        <dbReference type="Proteomes" id="UP000183809"/>
    </source>
</evidence>
<dbReference type="RefSeq" id="XP_020126835.1">
    <property type="nucleotide sequence ID" value="XM_020277586.1"/>
</dbReference>
<dbReference type="AlphaFoldDB" id="A0A1J9RQ42"/>
<dbReference type="Proteomes" id="UP000183809">
    <property type="component" value="Unassembled WGS sequence"/>
</dbReference>
<feature type="compositionally biased region" description="Basic and acidic residues" evidence="1">
    <location>
        <begin position="40"/>
        <end position="58"/>
    </location>
</feature>
<protein>
    <submittedName>
        <fullName evidence="2">Uncharacterized protein</fullName>
    </submittedName>
</protein>
<name>A0A1J9RQ42_9PEZI</name>